<dbReference type="KEGG" id="stae:HNV11_08740"/>
<dbReference type="SUPFAM" id="SSF51905">
    <property type="entry name" value="FAD/NAD(P)-binding domain"/>
    <property type="match status" value="1"/>
</dbReference>
<evidence type="ECO:0000313" key="4">
    <source>
        <dbReference type="EMBL" id="QJW89459.1"/>
    </source>
</evidence>
<keyword evidence="1" id="KW-0560">Oxidoreductase</keyword>
<dbReference type="EMBL" id="CP053435">
    <property type="protein sequence ID" value="QJW89459.1"/>
    <property type="molecule type" value="Genomic_DNA"/>
</dbReference>
<proteinExistence type="predicted"/>
<protein>
    <submittedName>
        <fullName evidence="4">Flavin-dependent oxidoreductase</fullName>
    </submittedName>
</protein>
<dbReference type="AlphaFoldDB" id="A0A6M5Y6C3"/>
<dbReference type="GO" id="GO:0004497">
    <property type="term" value="F:monooxygenase activity"/>
    <property type="evidence" value="ECO:0007669"/>
    <property type="project" value="UniProtKB-KW"/>
</dbReference>
<dbReference type="InterPro" id="IPR002938">
    <property type="entry name" value="FAD-bd"/>
</dbReference>
<name>A0A6M5Y6C3_9BACT</name>
<dbReference type="SUPFAM" id="SSF54373">
    <property type="entry name" value="FAD-linked reductases, C-terminal domain"/>
    <property type="match status" value="1"/>
</dbReference>
<gene>
    <name evidence="4" type="ORF">HNV11_08740</name>
</gene>
<dbReference type="PRINTS" id="PR00420">
    <property type="entry name" value="RNGMNOXGNASE"/>
</dbReference>
<dbReference type="InterPro" id="IPR036188">
    <property type="entry name" value="FAD/NAD-bd_sf"/>
</dbReference>
<dbReference type="PANTHER" id="PTHR13789:SF268">
    <property type="entry name" value="5-METHYLPHENAZINE-1-CARBOXYLATE 1-MONOOXYGENASE"/>
    <property type="match status" value="1"/>
</dbReference>
<evidence type="ECO:0000256" key="2">
    <source>
        <dbReference type="ARBA" id="ARBA00023033"/>
    </source>
</evidence>
<reference evidence="4 5" key="1">
    <citation type="submission" date="2020-05" db="EMBL/GenBank/DDBJ databases">
        <title>Genome sequencing of Spirosoma sp. TS118.</title>
        <authorList>
            <person name="Lee J.-H."/>
            <person name="Jeong S."/>
            <person name="Zhao L."/>
            <person name="Jung J.-H."/>
            <person name="Kim M.-K."/>
            <person name="Lim S."/>
        </authorList>
    </citation>
    <scope>NUCLEOTIDE SEQUENCE [LARGE SCALE GENOMIC DNA]</scope>
    <source>
        <strain evidence="4 5">TS118</strain>
    </source>
</reference>
<evidence type="ECO:0000313" key="5">
    <source>
        <dbReference type="Proteomes" id="UP000502756"/>
    </source>
</evidence>
<dbReference type="InterPro" id="IPR050493">
    <property type="entry name" value="FAD-dep_Monooxygenase_BioMet"/>
</dbReference>
<dbReference type="Proteomes" id="UP000502756">
    <property type="component" value="Chromosome"/>
</dbReference>
<keyword evidence="5" id="KW-1185">Reference proteome</keyword>
<feature type="domain" description="FAD-binding" evidence="3">
    <location>
        <begin position="2"/>
        <end position="356"/>
    </location>
</feature>
<dbReference type="PANTHER" id="PTHR13789">
    <property type="entry name" value="MONOOXYGENASE"/>
    <property type="match status" value="1"/>
</dbReference>
<accession>A0A6M5Y6C3</accession>
<dbReference type="Pfam" id="PF01494">
    <property type="entry name" value="FAD_binding_3"/>
    <property type="match status" value="1"/>
</dbReference>
<dbReference type="GO" id="GO:0071949">
    <property type="term" value="F:FAD binding"/>
    <property type="evidence" value="ECO:0007669"/>
    <property type="project" value="InterPro"/>
</dbReference>
<evidence type="ECO:0000256" key="1">
    <source>
        <dbReference type="ARBA" id="ARBA00023002"/>
    </source>
</evidence>
<keyword evidence="2" id="KW-0503">Monooxygenase</keyword>
<dbReference type="RefSeq" id="WP_171739298.1">
    <property type="nucleotide sequence ID" value="NZ_CP053435.1"/>
</dbReference>
<sequence length="417" mass="46802">MQVLIIGGGIGGLTTALSLHRAGVSVRVYESAKEIRPLGVGINLLPHSVRVLTNLGLADHLAQIAIETQDLRYFNKHGQLFWQEPRGRHAGYHWPQFSIHRGDFQWLLYQHVQQVIGPDAVLADHHLAHFEQTERGVKATFVNRTTGEVIAQEEGDALIGCDGIHSVVRGQLYPQEAGPRFSGNVLYRGTTRMTSFLTGRSMVMIGHLKQKMVVYPIREADESGQQLINWVANLYEGDDTLITVRDWNRQADQNRLVEIYKSWQFDWLDVPAMIAGAGAVYEFPMSDRDPLKRWTYGRVTLLGDAAHPMYPIGSNGASQAILDAEALAGALAEETDVSRALERYERERLPATTQVVLQNRQKGPDQIMDMMEEAAPDGFQNPDDAIPHEELKAVMDRYRQIAGFDKETLNQKLESKP</sequence>
<dbReference type="Gene3D" id="3.50.50.60">
    <property type="entry name" value="FAD/NAD(P)-binding domain"/>
    <property type="match status" value="1"/>
</dbReference>
<dbReference type="Gene3D" id="3.30.9.30">
    <property type="match status" value="1"/>
</dbReference>
<evidence type="ECO:0000259" key="3">
    <source>
        <dbReference type="Pfam" id="PF01494"/>
    </source>
</evidence>
<organism evidence="4 5">
    <name type="scientific">Spirosoma taeanense</name>
    <dbReference type="NCBI Taxonomy" id="2735870"/>
    <lineage>
        <taxon>Bacteria</taxon>
        <taxon>Pseudomonadati</taxon>
        <taxon>Bacteroidota</taxon>
        <taxon>Cytophagia</taxon>
        <taxon>Cytophagales</taxon>
        <taxon>Cytophagaceae</taxon>
        <taxon>Spirosoma</taxon>
    </lineage>
</organism>
<dbReference type="NCBIfam" id="NF005720">
    <property type="entry name" value="PRK07538.1"/>
    <property type="match status" value="1"/>
</dbReference>